<protein>
    <recommendedName>
        <fullName evidence="5">Transmembrane protein</fullName>
    </recommendedName>
</protein>
<evidence type="ECO:0008006" key="5">
    <source>
        <dbReference type="Google" id="ProtNLM"/>
    </source>
</evidence>
<feature type="compositionally biased region" description="Basic and acidic residues" evidence="1">
    <location>
        <begin position="209"/>
        <end position="223"/>
    </location>
</feature>
<feature type="transmembrane region" description="Helical" evidence="2">
    <location>
        <begin position="164"/>
        <end position="186"/>
    </location>
</feature>
<evidence type="ECO:0000256" key="2">
    <source>
        <dbReference type="SAM" id="Phobius"/>
    </source>
</evidence>
<feature type="transmembrane region" description="Helical" evidence="2">
    <location>
        <begin position="246"/>
        <end position="267"/>
    </location>
</feature>
<keyword evidence="2" id="KW-1133">Transmembrane helix</keyword>
<dbReference type="AlphaFoldDB" id="A0A5K7XG77"/>
<organism evidence="3 4">
    <name type="scientific">Lacipirellula parvula</name>
    <dbReference type="NCBI Taxonomy" id="2650471"/>
    <lineage>
        <taxon>Bacteria</taxon>
        <taxon>Pseudomonadati</taxon>
        <taxon>Planctomycetota</taxon>
        <taxon>Planctomycetia</taxon>
        <taxon>Pirellulales</taxon>
        <taxon>Lacipirellulaceae</taxon>
        <taxon>Lacipirellula</taxon>
    </lineage>
</organism>
<gene>
    <name evidence="3" type="ORF">PLANPX_2855</name>
</gene>
<feature type="transmembrane region" description="Helical" evidence="2">
    <location>
        <begin position="62"/>
        <end position="84"/>
    </location>
</feature>
<reference evidence="4" key="1">
    <citation type="submission" date="2019-10" db="EMBL/GenBank/DDBJ databases">
        <title>Lacipirellula parvula gen. nov., sp. nov., representing a lineage of planctomycetes widespread in freshwater anoxic habitats, and description of the family Lacipirellulaceae.</title>
        <authorList>
            <person name="Dedysh S.N."/>
            <person name="Kulichevskaya I.S."/>
            <person name="Beletsky A.V."/>
            <person name="Rakitin A.L."/>
            <person name="Mardanov A.V."/>
            <person name="Ivanova A.A."/>
            <person name="Saltykova V.X."/>
            <person name="Rijpstra W.I.C."/>
            <person name="Sinninghe Damste J.S."/>
            <person name="Ravin N.V."/>
        </authorList>
    </citation>
    <scope>NUCLEOTIDE SEQUENCE [LARGE SCALE GENOMIC DNA]</scope>
    <source>
        <strain evidence="4">PX69</strain>
    </source>
</reference>
<keyword evidence="2" id="KW-0812">Transmembrane</keyword>
<dbReference type="EMBL" id="AP021861">
    <property type="protein sequence ID" value="BBO33243.1"/>
    <property type="molecule type" value="Genomic_DNA"/>
</dbReference>
<keyword evidence="4" id="KW-1185">Reference proteome</keyword>
<keyword evidence="2" id="KW-0472">Membrane</keyword>
<evidence type="ECO:0000256" key="1">
    <source>
        <dbReference type="SAM" id="MobiDB-lite"/>
    </source>
</evidence>
<feature type="region of interest" description="Disordered" evidence="1">
    <location>
        <begin position="209"/>
        <end position="228"/>
    </location>
</feature>
<dbReference type="KEGG" id="lpav:PLANPX_2855"/>
<name>A0A5K7XG77_9BACT</name>
<evidence type="ECO:0000313" key="4">
    <source>
        <dbReference type="Proteomes" id="UP000326837"/>
    </source>
</evidence>
<evidence type="ECO:0000313" key="3">
    <source>
        <dbReference type="EMBL" id="BBO33243.1"/>
    </source>
</evidence>
<dbReference type="RefSeq" id="WP_152099060.1">
    <property type="nucleotide sequence ID" value="NZ_AP021861.1"/>
</dbReference>
<accession>A0A5K7XG77</accession>
<dbReference type="Proteomes" id="UP000326837">
    <property type="component" value="Chromosome"/>
</dbReference>
<proteinExistence type="predicted"/>
<feature type="transmembrane region" description="Helical" evidence="2">
    <location>
        <begin position="273"/>
        <end position="294"/>
    </location>
</feature>
<sequence>MSSSDPSPQLDPPPAAVSTQSSGSLPQRGEAGWDEFHDIAIVNWKRIRTSIEHENLLVNHRITWLIASQAFLFAAFALIFQAAVVNDFLDGDAPSPEQDILVAAPSMGSKPPCRRTTTTSESVQAEADDIVIAKTKATAEAEAKARVEAEVEQRKLKRLRRHSFKVKCILAGISIVGLAMCIFISVSVNAAHRQIKVLEDWWDDHHSENDADDPATRFRREPSINDEPPINGRFQTRIFSVLSTKLLAAPIAFCWLIIFVVVFYQLLAHVQDFWKAIFGTLIFILGSVAIFKFLNSEPPKPAGREQRK</sequence>
<feature type="region of interest" description="Disordered" evidence="1">
    <location>
        <begin position="1"/>
        <end position="30"/>
    </location>
</feature>